<dbReference type="InterPro" id="IPR004299">
    <property type="entry name" value="MBOAT_fam"/>
</dbReference>
<dbReference type="PANTHER" id="PTHR13906">
    <property type="entry name" value="PORCUPINE"/>
    <property type="match status" value="1"/>
</dbReference>
<protein>
    <submittedName>
        <fullName evidence="9">Ghrelin O-acyltransferase-like</fullName>
    </submittedName>
</protein>
<sequence length="219" mass="25356">MVGALTDLVVTADLGFVEDTPFLQRILYLWISSFLARLNYYWLWSLSEGLCNAAGLGFCRQDARGRWDALSDYSFFTLELSTNMANFTRNWNKTTSAWLKRLVYYRFSHMRTVLTFLVSALWHGPHPGIFIGFSVWTAVVIADRKVAKLAVHERLPSAAWRFLHMCMSWLTTQLAVGFILTTIHLQSMGPILVFWRSEMVKERELFTTFCFLTFPDLGR</sequence>
<evidence type="ECO:0000256" key="3">
    <source>
        <dbReference type="ARBA" id="ARBA00022692"/>
    </source>
</evidence>
<gene>
    <name evidence="9" type="primary">LOC109477877</name>
</gene>
<feature type="transmembrane region" description="Helical" evidence="7">
    <location>
        <begin position="158"/>
        <end position="180"/>
    </location>
</feature>
<dbReference type="GO" id="GO:0030258">
    <property type="term" value="P:lipid modification"/>
    <property type="evidence" value="ECO:0007669"/>
    <property type="project" value="TreeGrafter"/>
</dbReference>
<dbReference type="GeneID" id="109477877"/>
<evidence type="ECO:0000256" key="5">
    <source>
        <dbReference type="ARBA" id="ARBA00023136"/>
    </source>
</evidence>
<proteinExistence type="predicted"/>
<keyword evidence="6" id="KW-0012">Acyltransferase</keyword>
<keyword evidence="4 7" id="KW-1133">Transmembrane helix</keyword>
<keyword evidence="3 7" id="KW-0812">Transmembrane</keyword>
<comment type="subcellular location">
    <subcellularLocation>
        <location evidence="1">Endoplasmic reticulum membrane</location>
        <topology evidence="1">Multi-pass membrane protein</topology>
    </subcellularLocation>
</comment>
<keyword evidence="8" id="KW-1185">Reference proteome</keyword>
<feature type="transmembrane region" description="Helical" evidence="7">
    <location>
        <begin position="128"/>
        <end position="146"/>
    </location>
</feature>
<dbReference type="PANTHER" id="PTHR13906:SF4">
    <property type="entry name" value="LYSOPHOSPHOLIPID ACYLTRANSFERASE 6"/>
    <property type="match status" value="1"/>
</dbReference>
<dbReference type="OrthoDB" id="286734at2759"/>
<evidence type="ECO:0000313" key="9">
    <source>
        <dbReference type="RefSeq" id="XP_019634890.1"/>
    </source>
</evidence>
<evidence type="ECO:0000313" key="8">
    <source>
        <dbReference type="Proteomes" id="UP000515135"/>
    </source>
</evidence>
<dbReference type="Proteomes" id="UP000515135">
    <property type="component" value="Unplaced"/>
</dbReference>
<dbReference type="GO" id="GO:0016746">
    <property type="term" value="F:acyltransferase activity"/>
    <property type="evidence" value="ECO:0007669"/>
    <property type="project" value="UniProtKB-KW"/>
</dbReference>
<evidence type="ECO:0000256" key="2">
    <source>
        <dbReference type="ARBA" id="ARBA00022679"/>
    </source>
</evidence>
<dbReference type="KEGG" id="bbel:109477877"/>
<dbReference type="AlphaFoldDB" id="A0A6P4Z011"/>
<accession>A0A6P4Z011</accession>
<name>A0A6P4Z011_BRABE</name>
<evidence type="ECO:0000256" key="1">
    <source>
        <dbReference type="ARBA" id="ARBA00004477"/>
    </source>
</evidence>
<keyword evidence="2" id="KW-0808">Transferase</keyword>
<dbReference type="RefSeq" id="XP_019634890.1">
    <property type="nucleotide sequence ID" value="XM_019779331.1"/>
</dbReference>
<evidence type="ECO:0000256" key="7">
    <source>
        <dbReference type="SAM" id="Phobius"/>
    </source>
</evidence>
<dbReference type="GO" id="GO:0005789">
    <property type="term" value="C:endoplasmic reticulum membrane"/>
    <property type="evidence" value="ECO:0007669"/>
    <property type="project" value="UniProtKB-SubCell"/>
</dbReference>
<dbReference type="InterPro" id="IPR049941">
    <property type="entry name" value="LPLAT_7/PORCN-like"/>
</dbReference>
<organism evidence="8 9">
    <name type="scientific">Branchiostoma belcheri</name>
    <name type="common">Amphioxus</name>
    <dbReference type="NCBI Taxonomy" id="7741"/>
    <lineage>
        <taxon>Eukaryota</taxon>
        <taxon>Metazoa</taxon>
        <taxon>Chordata</taxon>
        <taxon>Cephalochordata</taxon>
        <taxon>Leptocardii</taxon>
        <taxon>Amphioxiformes</taxon>
        <taxon>Branchiostomatidae</taxon>
        <taxon>Branchiostoma</taxon>
    </lineage>
</organism>
<keyword evidence="5 7" id="KW-0472">Membrane</keyword>
<dbReference type="Pfam" id="PF03062">
    <property type="entry name" value="MBOAT"/>
    <property type="match status" value="1"/>
</dbReference>
<reference evidence="9" key="1">
    <citation type="submission" date="2025-08" db="UniProtKB">
        <authorList>
            <consortium name="RefSeq"/>
        </authorList>
    </citation>
    <scope>IDENTIFICATION</scope>
    <source>
        <tissue evidence="9">Gonad</tissue>
    </source>
</reference>
<evidence type="ECO:0000256" key="4">
    <source>
        <dbReference type="ARBA" id="ARBA00022989"/>
    </source>
</evidence>
<evidence type="ECO:0000256" key="6">
    <source>
        <dbReference type="ARBA" id="ARBA00023315"/>
    </source>
</evidence>